<proteinExistence type="predicted"/>
<comment type="caution">
    <text evidence="2">The sequence shown here is derived from an EMBL/GenBank/DDBJ whole genome shotgun (WGS) entry which is preliminary data.</text>
</comment>
<organism evidence="2 3">
    <name type="scientific">Paractinoplanes rishiriensis</name>
    <dbReference type="NCBI Taxonomy" id="1050105"/>
    <lineage>
        <taxon>Bacteria</taxon>
        <taxon>Bacillati</taxon>
        <taxon>Actinomycetota</taxon>
        <taxon>Actinomycetes</taxon>
        <taxon>Micromonosporales</taxon>
        <taxon>Micromonosporaceae</taxon>
        <taxon>Paractinoplanes</taxon>
    </lineage>
</organism>
<accession>A0A919K5J0</accession>
<reference evidence="2" key="1">
    <citation type="submission" date="2021-01" db="EMBL/GenBank/DDBJ databases">
        <title>Whole genome shotgun sequence of Actinoplanes rishiriensis NBRC 108556.</title>
        <authorList>
            <person name="Komaki H."/>
            <person name="Tamura T."/>
        </authorList>
    </citation>
    <scope>NUCLEOTIDE SEQUENCE</scope>
    <source>
        <strain evidence="2">NBRC 108556</strain>
    </source>
</reference>
<evidence type="ECO:0000313" key="3">
    <source>
        <dbReference type="Proteomes" id="UP000636960"/>
    </source>
</evidence>
<dbReference type="AlphaFoldDB" id="A0A919K5J0"/>
<name>A0A919K5J0_9ACTN</name>
<gene>
    <name evidence="2" type="ORF">Ari01nite_87000</name>
</gene>
<evidence type="ECO:0000256" key="1">
    <source>
        <dbReference type="SAM" id="MobiDB-lite"/>
    </source>
</evidence>
<evidence type="ECO:0000313" key="2">
    <source>
        <dbReference type="EMBL" id="GIF01236.1"/>
    </source>
</evidence>
<feature type="compositionally biased region" description="Low complexity" evidence="1">
    <location>
        <begin position="18"/>
        <end position="39"/>
    </location>
</feature>
<protein>
    <submittedName>
        <fullName evidence="2">Uncharacterized protein</fullName>
    </submittedName>
</protein>
<sequence>MPLTASILCLAAGGCTTADDGRTTGTGPARPQAASATPLPSLPPHRVGDQVTITAAVTAVLTTQLFVIEDADLPERGLLVLGGPVSGLHDRSLVTVQGTIQRFELERLAEPYQLPADGDFARFEGRKVLLAESVRSWA</sequence>
<keyword evidence="3" id="KW-1185">Reference proteome</keyword>
<feature type="region of interest" description="Disordered" evidence="1">
    <location>
        <begin position="18"/>
        <end position="44"/>
    </location>
</feature>
<dbReference type="EMBL" id="BOMV01000100">
    <property type="protein sequence ID" value="GIF01236.1"/>
    <property type="molecule type" value="Genomic_DNA"/>
</dbReference>
<dbReference type="Proteomes" id="UP000636960">
    <property type="component" value="Unassembled WGS sequence"/>
</dbReference>